<evidence type="ECO:0000256" key="1">
    <source>
        <dbReference type="SAM" id="MobiDB-lite"/>
    </source>
</evidence>
<evidence type="ECO:0000313" key="3">
    <source>
        <dbReference type="Proteomes" id="UP000634136"/>
    </source>
</evidence>
<dbReference type="AlphaFoldDB" id="A0A834X6D6"/>
<comment type="caution">
    <text evidence="2">The sequence shown here is derived from an EMBL/GenBank/DDBJ whole genome shotgun (WGS) entry which is preliminary data.</text>
</comment>
<keyword evidence="3" id="KW-1185">Reference proteome</keyword>
<organism evidence="2 3">
    <name type="scientific">Senna tora</name>
    <dbReference type="NCBI Taxonomy" id="362788"/>
    <lineage>
        <taxon>Eukaryota</taxon>
        <taxon>Viridiplantae</taxon>
        <taxon>Streptophyta</taxon>
        <taxon>Embryophyta</taxon>
        <taxon>Tracheophyta</taxon>
        <taxon>Spermatophyta</taxon>
        <taxon>Magnoliopsida</taxon>
        <taxon>eudicotyledons</taxon>
        <taxon>Gunneridae</taxon>
        <taxon>Pentapetalae</taxon>
        <taxon>rosids</taxon>
        <taxon>fabids</taxon>
        <taxon>Fabales</taxon>
        <taxon>Fabaceae</taxon>
        <taxon>Caesalpinioideae</taxon>
        <taxon>Cassia clade</taxon>
        <taxon>Senna</taxon>
    </lineage>
</organism>
<dbReference type="Proteomes" id="UP000634136">
    <property type="component" value="Unassembled WGS sequence"/>
</dbReference>
<sequence>MEDGPMLKKTKGDEEKMNVPWRRPVLSRSIEELSEEYARKREYEEERNLSKIIVSSFRRRSPNFRRQD</sequence>
<dbReference type="EMBL" id="JAAIUW010000003">
    <property type="protein sequence ID" value="KAF7839013.1"/>
    <property type="molecule type" value="Genomic_DNA"/>
</dbReference>
<gene>
    <name evidence="2" type="ORF">G2W53_007495</name>
</gene>
<protein>
    <submittedName>
        <fullName evidence="2">Uncharacterized protein</fullName>
    </submittedName>
</protein>
<feature type="region of interest" description="Disordered" evidence="1">
    <location>
        <begin position="1"/>
        <end position="20"/>
    </location>
</feature>
<proteinExistence type="predicted"/>
<reference evidence="2" key="1">
    <citation type="submission" date="2020-09" db="EMBL/GenBank/DDBJ databases">
        <title>Genome-Enabled Discovery of Anthraquinone Biosynthesis in Senna tora.</title>
        <authorList>
            <person name="Kang S.-H."/>
            <person name="Pandey R.P."/>
            <person name="Lee C.-M."/>
            <person name="Sim J.-S."/>
            <person name="Jeong J.-T."/>
            <person name="Choi B.-S."/>
            <person name="Jung M."/>
            <person name="Ginzburg D."/>
            <person name="Zhao K."/>
            <person name="Won S.Y."/>
            <person name="Oh T.-J."/>
            <person name="Yu Y."/>
            <person name="Kim N.-H."/>
            <person name="Lee O.R."/>
            <person name="Lee T.-H."/>
            <person name="Bashyal P."/>
            <person name="Kim T.-S."/>
            <person name="Lee W.-H."/>
            <person name="Kawkins C."/>
            <person name="Kim C.-K."/>
            <person name="Kim J.S."/>
            <person name="Ahn B.O."/>
            <person name="Rhee S.Y."/>
            <person name="Sohng J.K."/>
        </authorList>
    </citation>
    <scope>NUCLEOTIDE SEQUENCE</scope>
    <source>
        <tissue evidence="2">Leaf</tissue>
    </source>
</reference>
<name>A0A834X6D6_9FABA</name>
<evidence type="ECO:0000313" key="2">
    <source>
        <dbReference type="EMBL" id="KAF7839013.1"/>
    </source>
</evidence>
<accession>A0A834X6D6</accession>